<dbReference type="AlphaFoldDB" id="A0A2V3J0T1"/>
<protein>
    <recommendedName>
        <fullName evidence="4">Mediator of RNA polymerase II transcription subunit 20</fullName>
    </recommendedName>
    <alternativeName>
        <fullName evidence="4">Mediator complex subunit 20</fullName>
    </alternativeName>
</protein>
<comment type="similarity">
    <text evidence="2 4">Belongs to the Mediator complex subunit 20 family.</text>
</comment>
<comment type="subunit">
    <text evidence="4">Component of the Mediator complex.</text>
</comment>
<dbReference type="STRING" id="448386.A0A2V3J0T1"/>
<dbReference type="OrthoDB" id="1854899at2759"/>
<keyword evidence="3 4" id="KW-0539">Nucleus</keyword>
<comment type="function">
    <text evidence="4">Component of the Mediator complex, a coactivator involved in the regulated transcription of nearly all RNA polymerase II-dependent genes. Mediator functions as a bridge to convey information from gene-specific regulatory proteins to the basal RNA polymerase II transcription machinery. Mediator is recruited to promoters by direct interactions with regulatory proteins and serves as a scaffold for the assembly of a functional preinitiation complex with RNA polymerase II and the general transcription factors.</text>
</comment>
<evidence type="ECO:0000256" key="1">
    <source>
        <dbReference type="ARBA" id="ARBA00004123"/>
    </source>
</evidence>
<dbReference type="Pfam" id="PF08612">
    <property type="entry name" value="Med20"/>
    <property type="match status" value="1"/>
</dbReference>
<sequence>MGAKCVYDISTEGKSPAMVEREIIRRIEAHTGRRLTSWQVTVSFHTNPDKKRPTIEIVSLPDIKDRVFLISPPLVTEAQPTLVPLLRRISNYSPKYNRSARGLQFDFVDFLVRVGMSFDRHGGATGVVVQIEYRPCSYTADCERLIAELMERIAAPLVPPPQANHDPGISAAATTSYNYTRVDVDATKFNDKDLMPFSHRTEALLFAKLLRA</sequence>
<evidence type="ECO:0000256" key="3">
    <source>
        <dbReference type="ARBA" id="ARBA00023242"/>
    </source>
</evidence>
<evidence type="ECO:0000256" key="2">
    <source>
        <dbReference type="ARBA" id="ARBA00010743"/>
    </source>
</evidence>
<keyword evidence="4" id="KW-0804">Transcription</keyword>
<keyword evidence="4" id="KW-0010">Activator</keyword>
<comment type="caution">
    <text evidence="5">The sequence shown here is derived from an EMBL/GenBank/DDBJ whole genome shotgun (WGS) entry which is preliminary data.</text>
</comment>
<dbReference type="InterPro" id="IPR013921">
    <property type="entry name" value="Mediator_Med20"/>
</dbReference>
<proteinExistence type="inferred from homology"/>
<accession>A0A2V3J0T1</accession>
<name>A0A2V3J0T1_9FLOR</name>
<keyword evidence="6" id="KW-1185">Reference proteome</keyword>
<keyword evidence="4" id="KW-0805">Transcription regulation</keyword>
<evidence type="ECO:0000313" key="5">
    <source>
        <dbReference type="EMBL" id="PXF47959.1"/>
    </source>
</evidence>
<dbReference type="GO" id="GO:0003712">
    <property type="term" value="F:transcription coregulator activity"/>
    <property type="evidence" value="ECO:0007669"/>
    <property type="project" value="InterPro"/>
</dbReference>
<dbReference type="Proteomes" id="UP000247409">
    <property type="component" value="Unassembled WGS sequence"/>
</dbReference>
<dbReference type="EMBL" id="NBIV01000018">
    <property type="protein sequence ID" value="PXF47959.1"/>
    <property type="molecule type" value="Genomic_DNA"/>
</dbReference>
<evidence type="ECO:0000313" key="6">
    <source>
        <dbReference type="Proteomes" id="UP000247409"/>
    </source>
</evidence>
<reference evidence="5 6" key="1">
    <citation type="journal article" date="2018" name="Mol. Biol. Evol.">
        <title>Analysis of the draft genome of the red seaweed Gracilariopsis chorda provides insights into genome size evolution in Rhodophyta.</title>
        <authorList>
            <person name="Lee J."/>
            <person name="Yang E.C."/>
            <person name="Graf L."/>
            <person name="Yang J.H."/>
            <person name="Qiu H."/>
            <person name="Zel Zion U."/>
            <person name="Chan C.X."/>
            <person name="Stephens T.G."/>
            <person name="Weber A.P.M."/>
            <person name="Boo G.H."/>
            <person name="Boo S.M."/>
            <person name="Kim K.M."/>
            <person name="Shin Y."/>
            <person name="Jung M."/>
            <person name="Lee S.J."/>
            <person name="Yim H.S."/>
            <person name="Lee J.H."/>
            <person name="Bhattacharya D."/>
            <person name="Yoon H.S."/>
        </authorList>
    </citation>
    <scope>NUCLEOTIDE SEQUENCE [LARGE SCALE GENOMIC DNA]</scope>
    <source>
        <strain evidence="5 6">SKKU-2015</strain>
        <tissue evidence="5">Whole body</tissue>
    </source>
</reference>
<comment type="subcellular location">
    <subcellularLocation>
        <location evidence="1 4">Nucleus</location>
    </subcellularLocation>
</comment>
<evidence type="ECO:0000256" key="4">
    <source>
        <dbReference type="RuleBase" id="RU364152"/>
    </source>
</evidence>
<organism evidence="5 6">
    <name type="scientific">Gracilariopsis chorda</name>
    <dbReference type="NCBI Taxonomy" id="448386"/>
    <lineage>
        <taxon>Eukaryota</taxon>
        <taxon>Rhodophyta</taxon>
        <taxon>Florideophyceae</taxon>
        <taxon>Rhodymeniophycidae</taxon>
        <taxon>Gracilariales</taxon>
        <taxon>Gracilariaceae</taxon>
        <taxon>Gracilariopsis</taxon>
    </lineage>
</organism>
<gene>
    <name evidence="4" type="primary">MED20</name>
    <name evidence="5" type="ORF">BWQ96_02345</name>
</gene>
<dbReference type="GO" id="GO:0016592">
    <property type="term" value="C:mediator complex"/>
    <property type="evidence" value="ECO:0007669"/>
    <property type="project" value="InterPro"/>
</dbReference>
<dbReference type="GO" id="GO:0006357">
    <property type="term" value="P:regulation of transcription by RNA polymerase II"/>
    <property type="evidence" value="ECO:0007669"/>
    <property type="project" value="InterPro"/>
</dbReference>